<evidence type="ECO:0000256" key="2">
    <source>
        <dbReference type="SAM" id="SignalP"/>
    </source>
</evidence>
<evidence type="ECO:0000313" key="4">
    <source>
        <dbReference type="Proteomes" id="UP000441455"/>
    </source>
</evidence>
<dbReference type="RefSeq" id="WP_154488656.1">
    <property type="nucleotide sequence ID" value="NZ_VULN01000019.1"/>
</dbReference>
<dbReference type="Gene3D" id="2.60.450.10">
    <property type="entry name" value="Lipopolysaccharide (LPS) transport protein A like domain"/>
    <property type="match status" value="1"/>
</dbReference>
<proteinExistence type="predicted"/>
<feature type="region of interest" description="Disordered" evidence="1">
    <location>
        <begin position="76"/>
        <end position="95"/>
    </location>
</feature>
<name>A0A6N7W487_ACIFE</name>
<dbReference type="PANTHER" id="PTHR30189">
    <property type="entry name" value="LPS-ASSEMBLY PROTEIN"/>
    <property type="match status" value="1"/>
</dbReference>
<comment type="caution">
    <text evidence="3">The sequence shown here is derived from an EMBL/GenBank/DDBJ whole genome shotgun (WGS) entry which is preliminary data.</text>
</comment>
<dbReference type="GO" id="GO:0009279">
    <property type="term" value="C:cell outer membrane"/>
    <property type="evidence" value="ECO:0007669"/>
    <property type="project" value="TreeGrafter"/>
</dbReference>
<evidence type="ECO:0000256" key="1">
    <source>
        <dbReference type="SAM" id="MobiDB-lite"/>
    </source>
</evidence>
<dbReference type="InterPro" id="IPR050218">
    <property type="entry name" value="LptD"/>
</dbReference>
<dbReference type="OrthoDB" id="1629906at2"/>
<accession>A0A6N7W487</accession>
<protein>
    <submittedName>
        <fullName evidence="3">Organic solvent tolerance protein OstA</fullName>
    </submittedName>
</protein>
<feature type="chain" id="PRO_5026743614" evidence="2">
    <location>
        <begin position="23"/>
        <end position="537"/>
    </location>
</feature>
<sequence>MNKKALALGITLAVSLPGMASAAVTYDGGKLSSKDGPAFQPAIQSLDEVESLARTKEGVHRIQDQPDAKTETITRAGRETAKEQKLREKKGETVPSESTLPITIYGDQVQYNSETGDFEAKGNVRLYQGNQKLYTAQAQGNSKTGDVYLLTGGRIVEETGSGTSVTNGQWGHYNFLDKTGTVKNISGYNGKDMYRADIGEIYPDRVELTSGGSTTRCPAVLHPPCVEVKADKVVIYPKDKIIAYNVKVFVKGKHVYSRDRWINRMGDSDEKQSLLPHIGYDTDHGVKIRYNLDVPISNKNNLDAELKYYSKIGWRPLFTDRQEEKNFYVQIQDGHMEDSDNNWIRKERDVKFVYKAHKFDDRVPMNYSAYISHGLWKDNWKRSWHTEYGFYLNHDPIRLTHEKMPLYLNLGMGHKWVRESINDETKKTMLYSATLNKNFDGGWNTWLGYYYEKEHSSVFSYADPDMAKEIQWGLGKRLGPNDWVNFVMRYDQGKSSVYEYIYRWYHDFCCFRLGLEYRDKKYNNDHEWSVTYDLYRW</sequence>
<feature type="compositionally biased region" description="Basic and acidic residues" evidence="1">
    <location>
        <begin position="76"/>
        <end position="92"/>
    </location>
</feature>
<gene>
    <name evidence="3" type="ORF">FX155_10555</name>
</gene>
<dbReference type="GO" id="GO:1990351">
    <property type="term" value="C:transporter complex"/>
    <property type="evidence" value="ECO:0007669"/>
    <property type="project" value="TreeGrafter"/>
</dbReference>
<dbReference type="Proteomes" id="UP000441455">
    <property type="component" value="Unassembled WGS sequence"/>
</dbReference>
<reference evidence="3 4" key="1">
    <citation type="submission" date="2019-08" db="EMBL/GenBank/DDBJ databases">
        <title>In-depth cultivation of the pig gut microbiome towards novel bacterial diversity and tailored functional studies.</title>
        <authorList>
            <person name="Wylensek D."/>
            <person name="Hitch T.C.A."/>
            <person name="Clavel T."/>
        </authorList>
    </citation>
    <scope>NUCLEOTIDE SEQUENCE [LARGE SCALE GENOMIC DNA]</scope>
    <source>
        <strain evidence="3 4">WCA-389-WT-5B</strain>
    </source>
</reference>
<dbReference type="EMBL" id="VULN01000019">
    <property type="protein sequence ID" value="MSS83026.1"/>
    <property type="molecule type" value="Genomic_DNA"/>
</dbReference>
<dbReference type="PANTHER" id="PTHR30189:SF1">
    <property type="entry name" value="LPS-ASSEMBLY PROTEIN LPTD"/>
    <property type="match status" value="1"/>
</dbReference>
<keyword evidence="2" id="KW-0732">Signal</keyword>
<feature type="signal peptide" evidence="2">
    <location>
        <begin position="1"/>
        <end position="22"/>
    </location>
</feature>
<organism evidence="3 4">
    <name type="scientific">Acidaminococcus fermentans</name>
    <dbReference type="NCBI Taxonomy" id="905"/>
    <lineage>
        <taxon>Bacteria</taxon>
        <taxon>Bacillati</taxon>
        <taxon>Bacillota</taxon>
        <taxon>Negativicutes</taxon>
        <taxon>Acidaminococcales</taxon>
        <taxon>Acidaminococcaceae</taxon>
        <taxon>Acidaminococcus</taxon>
    </lineage>
</organism>
<dbReference type="AlphaFoldDB" id="A0A6N7W487"/>
<evidence type="ECO:0000313" key="3">
    <source>
        <dbReference type="EMBL" id="MSS83026.1"/>
    </source>
</evidence>